<dbReference type="AlphaFoldDB" id="A0A9K3DE55"/>
<proteinExistence type="predicted"/>
<dbReference type="Proteomes" id="UP000265618">
    <property type="component" value="Unassembled WGS sequence"/>
</dbReference>
<feature type="non-terminal residue" evidence="1">
    <location>
        <position position="1"/>
    </location>
</feature>
<evidence type="ECO:0000313" key="1">
    <source>
        <dbReference type="EMBL" id="GIQ92620.1"/>
    </source>
</evidence>
<dbReference type="EMBL" id="BDIP01010132">
    <property type="protein sequence ID" value="GIQ92620.1"/>
    <property type="molecule type" value="Genomic_DNA"/>
</dbReference>
<keyword evidence="2" id="KW-1185">Reference proteome</keyword>
<organism evidence="1 2">
    <name type="scientific">Kipferlia bialata</name>
    <dbReference type="NCBI Taxonomy" id="797122"/>
    <lineage>
        <taxon>Eukaryota</taxon>
        <taxon>Metamonada</taxon>
        <taxon>Carpediemonas-like organisms</taxon>
        <taxon>Kipferlia</taxon>
    </lineage>
</organism>
<name>A0A9K3DE55_9EUKA</name>
<comment type="caution">
    <text evidence="1">The sequence shown here is derived from an EMBL/GenBank/DDBJ whole genome shotgun (WGS) entry which is preliminary data.</text>
</comment>
<protein>
    <submittedName>
        <fullName evidence="1">Uncharacterized protein</fullName>
    </submittedName>
</protein>
<accession>A0A9K3DE55</accession>
<sequence>MVCALCNVCTSHTIEHGSDDLCRLYLPWFCVQVTLSYGSIDAERWATYPLGSIVPVRHLYIV</sequence>
<gene>
    <name evidence="1" type="ORF">KIPB_016503</name>
</gene>
<reference evidence="1 2" key="1">
    <citation type="journal article" date="2018" name="PLoS ONE">
        <title>The draft genome of Kipferlia bialata reveals reductive genome evolution in fornicate parasites.</title>
        <authorList>
            <person name="Tanifuji G."/>
            <person name="Takabayashi S."/>
            <person name="Kume K."/>
            <person name="Takagi M."/>
            <person name="Nakayama T."/>
            <person name="Kamikawa R."/>
            <person name="Inagaki Y."/>
            <person name="Hashimoto T."/>
        </authorList>
    </citation>
    <scope>NUCLEOTIDE SEQUENCE [LARGE SCALE GENOMIC DNA]</scope>
    <source>
        <strain evidence="1">NY0173</strain>
    </source>
</reference>
<evidence type="ECO:0000313" key="2">
    <source>
        <dbReference type="Proteomes" id="UP000265618"/>
    </source>
</evidence>